<evidence type="ECO:0000313" key="4">
    <source>
        <dbReference type="EMBL" id="MFD0864152.1"/>
    </source>
</evidence>
<dbReference type="NCBIfam" id="TIGR04183">
    <property type="entry name" value="Por_Secre_tail"/>
    <property type="match status" value="1"/>
</dbReference>
<dbReference type="Pfam" id="PF18962">
    <property type="entry name" value="Por_Secre_tail"/>
    <property type="match status" value="1"/>
</dbReference>
<evidence type="ECO:0000313" key="5">
    <source>
        <dbReference type="Proteomes" id="UP001596978"/>
    </source>
</evidence>
<dbReference type="InterPro" id="IPR038678">
    <property type="entry name" value="Spondin_N_sf"/>
</dbReference>
<name>A0ABW3D5F8_9FLAO</name>
<dbReference type="PANTHER" id="PTHR11311:SF15">
    <property type="entry name" value="SPONDIN-2"/>
    <property type="match status" value="1"/>
</dbReference>
<dbReference type="PROSITE" id="PS51020">
    <property type="entry name" value="SPONDIN"/>
    <property type="match status" value="1"/>
</dbReference>
<keyword evidence="1 2" id="KW-0732">Signal</keyword>
<organism evidence="4 5">
    <name type="scientific">Sungkyunkwania multivorans</name>
    <dbReference type="NCBI Taxonomy" id="1173618"/>
    <lineage>
        <taxon>Bacteria</taxon>
        <taxon>Pseudomonadati</taxon>
        <taxon>Bacteroidota</taxon>
        <taxon>Flavobacteriia</taxon>
        <taxon>Flavobacteriales</taxon>
        <taxon>Flavobacteriaceae</taxon>
        <taxon>Sungkyunkwania</taxon>
    </lineage>
</organism>
<dbReference type="InterPro" id="IPR009465">
    <property type="entry name" value="Spondin_N"/>
</dbReference>
<evidence type="ECO:0000256" key="1">
    <source>
        <dbReference type="ARBA" id="ARBA00022729"/>
    </source>
</evidence>
<evidence type="ECO:0000259" key="3">
    <source>
        <dbReference type="PROSITE" id="PS51020"/>
    </source>
</evidence>
<accession>A0ABW3D5F8</accession>
<dbReference type="InterPro" id="IPR051418">
    <property type="entry name" value="Spondin/Thrombospondin_T1"/>
</dbReference>
<proteinExistence type="predicted"/>
<dbReference type="Gene3D" id="2.60.40.2130">
    <property type="entry name" value="F-spondin domain"/>
    <property type="match status" value="1"/>
</dbReference>
<feature type="domain" description="Spondin" evidence="3">
    <location>
        <begin position="18"/>
        <end position="209"/>
    </location>
</feature>
<gene>
    <name evidence="4" type="ORF">ACFQ1M_18195</name>
</gene>
<keyword evidence="5" id="KW-1185">Reference proteome</keyword>
<sequence length="310" mass="33709">MIKKITLLFTTILLISSALWNVHAQSIARYDISFTSTWSNTTHPFAGFPSNAHWSDLVGATHNNSVTFVVPGQLASPGIEDVAELGSNGNFFNEVEDAINIDGTADRWLQASFSPFAAISTAALSGVEVSGNYPLLSLAAMIAPSPDWMIAVNSISLLDTNGDWIPSITLDLYPYDAGTEEGDTYSGSNPASSPQEVIFSRQNIAPFSNEKVGTLTITLDAILSTDEFDRDAFTVYPNPSNGIFKVASLRADPITEVQVYDLLGKKVRVENVNNQRELEFDYSALDAGIYLIRIISIEGNTSTRKIIIEN</sequence>
<dbReference type="NCBIfam" id="NF038123">
    <property type="entry name" value="NF038123_dom"/>
    <property type="match status" value="1"/>
</dbReference>
<comment type="caution">
    <text evidence="4">The sequence shown here is derived from an EMBL/GenBank/DDBJ whole genome shotgun (WGS) entry which is preliminary data.</text>
</comment>
<evidence type="ECO:0000256" key="2">
    <source>
        <dbReference type="SAM" id="SignalP"/>
    </source>
</evidence>
<dbReference type="EMBL" id="JBHTJH010000025">
    <property type="protein sequence ID" value="MFD0864152.1"/>
    <property type="molecule type" value="Genomic_DNA"/>
</dbReference>
<feature type="chain" id="PRO_5045497241" evidence="2">
    <location>
        <begin position="25"/>
        <end position="310"/>
    </location>
</feature>
<dbReference type="RefSeq" id="WP_386411259.1">
    <property type="nucleotide sequence ID" value="NZ_JBHTJH010000025.1"/>
</dbReference>
<dbReference type="Proteomes" id="UP001596978">
    <property type="component" value="Unassembled WGS sequence"/>
</dbReference>
<reference evidence="5" key="1">
    <citation type="journal article" date="2019" name="Int. J. Syst. Evol. Microbiol.">
        <title>The Global Catalogue of Microorganisms (GCM) 10K type strain sequencing project: providing services to taxonomists for standard genome sequencing and annotation.</title>
        <authorList>
            <consortium name="The Broad Institute Genomics Platform"/>
            <consortium name="The Broad Institute Genome Sequencing Center for Infectious Disease"/>
            <person name="Wu L."/>
            <person name="Ma J."/>
        </authorList>
    </citation>
    <scope>NUCLEOTIDE SEQUENCE [LARGE SCALE GENOMIC DNA]</scope>
    <source>
        <strain evidence="5">CCUG 62952</strain>
    </source>
</reference>
<dbReference type="PANTHER" id="PTHR11311">
    <property type="entry name" value="SPONDIN"/>
    <property type="match status" value="1"/>
</dbReference>
<feature type="signal peptide" evidence="2">
    <location>
        <begin position="1"/>
        <end position="24"/>
    </location>
</feature>
<dbReference type="Pfam" id="PF06468">
    <property type="entry name" value="Spond_N"/>
    <property type="match status" value="1"/>
</dbReference>
<dbReference type="InterPro" id="IPR026444">
    <property type="entry name" value="Secre_tail"/>
</dbReference>
<protein>
    <submittedName>
        <fullName evidence="4">Spondin domain-containing protein</fullName>
    </submittedName>
</protein>